<dbReference type="Proteomes" id="UP000228996">
    <property type="component" value="Unassembled WGS sequence"/>
</dbReference>
<proteinExistence type="predicted"/>
<dbReference type="Pfam" id="PF00121">
    <property type="entry name" value="TIM"/>
    <property type="match status" value="1"/>
</dbReference>
<dbReference type="UniPathway" id="UPA00138"/>
<protein>
    <submittedName>
        <fullName evidence="2">Triose-phosphate isomerase</fullName>
    </submittedName>
</protein>
<accession>A0A2M6XE28</accession>
<dbReference type="GO" id="GO:0004807">
    <property type="term" value="F:triose-phosphate isomerase activity"/>
    <property type="evidence" value="ECO:0007669"/>
    <property type="project" value="InterPro"/>
</dbReference>
<dbReference type="GO" id="GO:0006094">
    <property type="term" value="P:gluconeogenesis"/>
    <property type="evidence" value="ECO:0007669"/>
    <property type="project" value="UniProtKB-UniPathway"/>
</dbReference>
<dbReference type="GO" id="GO:0006096">
    <property type="term" value="P:glycolytic process"/>
    <property type="evidence" value="ECO:0007669"/>
    <property type="project" value="UniProtKB-UniPathway"/>
</dbReference>
<evidence type="ECO:0000313" key="3">
    <source>
        <dbReference type="Proteomes" id="UP000228996"/>
    </source>
</evidence>
<reference evidence="3" key="1">
    <citation type="submission" date="2017-09" db="EMBL/GenBank/DDBJ databases">
        <title>Depth-based differentiation of microbial function through sediment-hosted aquifers and enrichment of novel symbionts in the deep terrestrial subsurface.</title>
        <authorList>
            <person name="Probst A.J."/>
            <person name="Ladd B."/>
            <person name="Jarett J.K."/>
            <person name="Geller-Mcgrath D.E."/>
            <person name="Sieber C.M.K."/>
            <person name="Emerson J.B."/>
            <person name="Anantharaman K."/>
            <person name="Thomas B.C."/>
            <person name="Malmstrom R."/>
            <person name="Stieglmeier M."/>
            <person name="Klingl A."/>
            <person name="Woyke T."/>
            <person name="Ryan C.M."/>
            <person name="Banfield J.F."/>
        </authorList>
    </citation>
    <scope>NUCLEOTIDE SEQUENCE [LARGE SCALE GENOMIC DNA]</scope>
</reference>
<sequence>MIFVNFKTYPQGTGQKAVELVKICESVSKESGVEIIPVVQAVDLWRVTQAVKIPVWVQHVDWFEPGQHTGWINLESVIESGASGTLLNHSEHQLAPGTINQVIKRSEKRDAGSGKKFQIMVCCKTTGQAERLLKLKPDFLAYEPPELIGNKMKSVTTEKPKVIKKIVELSSISVIVGAGIHSKQDIETSLKMGAKGILVSSDIVLADNPEQELRKLTGGSS</sequence>
<dbReference type="SUPFAM" id="SSF51351">
    <property type="entry name" value="Triosephosphate isomerase (TIM)"/>
    <property type="match status" value="1"/>
</dbReference>
<evidence type="ECO:0000313" key="2">
    <source>
        <dbReference type="EMBL" id="PIU03925.1"/>
    </source>
</evidence>
<name>A0A2M6XE28_9BACT</name>
<dbReference type="InterPro" id="IPR000652">
    <property type="entry name" value="Triosephosphate_isomerase"/>
</dbReference>
<organism evidence="2 3">
    <name type="scientific">Candidatus Shapirobacteria bacterium CG08_land_8_20_14_0_20_39_18</name>
    <dbReference type="NCBI Taxonomy" id="1974883"/>
    <lineage>
        <taxon>Bacteria</taxon>
        <taxon>Candidatus Shapironibacteriota</taxon>
    </lineage>
</organism>
<keyword evidence="1 2" id="KW-0413">Isomerase</keyword>
<dbReference type="InterPro" id="IPR035990">
    <property type="entry name" value="TIM_sf"/>
</dbReference>
<dbReference type="UniPathway" id="UPA00109">
    <property type="reaction ID" value="UER00189"/>
</dbReference>
<dbReference type="PROSITE" id="PS51440">
    <property type="entry name" value="TIM_2"/>
    <property type="match status" value="1"/>
</dbReference>
<dbReference type="AlphaFoldDB" id="A0A2M6XE28"/>
<gene>
    <name evidence="2" type="ORF">COT44_00715</name>
</gene>
<comment type="caution">
    <text evidence="2">The sequence shown here is derived from an EMBL/GenBank/DDBJ whole genome shotgun (WGS) entry which is preliminary data.</text>
</comment>
<dbReference type="Gene3D" id="3.20.20.70">
    <property type="entry name" value="Aldolase class I"/>
    <property type="match status" value="1"/>
</dbReference>
<dbReference type="NCBIfam" id="NF003302">
    <property type="entry name" value="PRK04302.1"/>
    <property type="match status" value="1"/>
</dbReference>
<dbReference type="InterPro" id="IPR013785">
    <property type="entry name" value="Aldolase_TIM"/>
</dbReference>
<dbReference type="EMBL" id="PEYO01000003">
    <property type="protein sequence ID" value="PIU03925.1"/>
    <property type="molecule type" value="Genomic_DNA"/>
</dbReference>
<evidence type="ECO:0000256" key="1">
    <source>
        <dbReference type="ARBA" id="ARBA00023235"/>
    </source>
</evidence>